<evidence type="ECO:0000313" key="2">
    <source>
        <dbReference type="EMBL" id="EED93308.1"/>
    </source>
</evidence>
<reference evidence="2 3" key="1">
    <citation type="journal article" date="2004" name="Science">
        <title>The genome of the diatom Thalassiosira pseudonana: ecology, evolution, and metabolism.</title>
        <authorList>
            <person name="Armbrust E.V."/>
            <person name="Berges J.A."/>
            <person name="Bowler C."/>
            <person name="Green B.R."/>
            <person name="Martinez D."/>
            <person name="Putnam N.H."/>
            <person name="Zhou S."/>
            <person name="Allen A.E."/>
            <person name="Apt K.E."/>
            <person name="Bechner M."/>
            <person name="Brzezinski M.A."/>
            <person name="Chaal B.K."/>
            <person name="Chiovitti A."/>
            <person name="Davis A.K."/>
            <person name="Demarest M.S."/>
            <person name="Detter J.C."/>
            <person name="Glavina T."/>
            <person name="Goodstein D."/>
            <person name="Hadi M.Z."/>
            <person name="Hellsten U."/>
            <person name="Hildebrand M."/>
            <person name="Jenkins B.D."/>
            <person name="Jurka J."/>
            <person name="Kapitonov V.V."/>
            <person name="Kroger N."/>
            <person name="Lau W.W."/>
            <person name="Lane T.W."/>
            <person name="Larimer F.W."/>
            <person name="Lippmeier J.C."/>
            <person name="Lucas S."/>
            <person name="Medina M."/>
            <person name="Montsant A."/>
            <person name="Obornik M."/>
            <person name="Parker M.S."/>
            <person name="Palenik B."/>
            <person name="Pazour G.J."/>
            <person name="Richardson P.M."/>
            <person name="Rynearson T.A."/>
            <person name="Saito M.A."/>
            <person name="Schwartz D.C."/>
            <person name="Thamatrakoln K."/>
            <person name="Valentin K."/>
            <person name="Vardi A."/>
            <person name="Wilkerson F.P."/>
            <person name="Rokhsar D.S."/>
        </authorList>
    </citation>
    <scope>NUCLEOTIDE SEQUENCE [LARGE SCALE GENOMIC DNA]</scope>
    <source>
        <strain evidence="2 3">CCMP1335</strain>
    </source>
</reference>
<dbReference type="RefSeq" id="XP_002289771.1">
    <property type="nucleotide sequence ID" value="XM_002289735.1"/>
</dbReference>
<evidence type="ECO:0000256" key="1">
    <source>
        <dbReference type="SAM" id="MobiDB-lite"/>
    </source>
</evidence>
<name>B8BZ91_THAPS</name>
<dbReference type="InterPro" id="IPR011989">
    <property type="entry name" value="ARM-like"/>
</dbReference>
<dbReference type="InParanoid" id="B8BZ91"/>
<dbReference type="AlphaFoldDB" id="B8BZ91"/>
<dbReference type="Proteomes" id="UP000001449">
    <property type="component" value="Chromosome 4"/>
</dbReference>
<dbReference type="HOGENOM" id="CLU_391564_0_0_1"/>
<keyword evidence="3" id="KW-1185">Reference proteome</keyword>
<dbReference type="EMBL" id="CM000641">
    <property type="protein sequence ID" value="EED93308.1"/>
    <property type="molecule type" value="Genomic_DNA"/>
</dbReference>
<organism evidence="2 3">
    <name type="scientific">Thalassiosira pseudonana</name>
    <name type="common">Marine diatom</name>
    <name type="synonym">Cyclotella nana</name>
    <dbReference type="NCBI Taxonomy" id="35128"/>
    <lineage>
        <taxon>Eukaryota</taxon>
        <taxon>Sar</taxon>
        <taxon>Stramenopiles</taxon>
        <taxon>Ochrophyta</taxon>
        <taxon>Bacillariophyta</taxon>
        <taxon>Coscinodiscophyceae</taxon>
        <taxon>Thalassiosirophycidae</taxon>
        <taxon>Thalassiosirales</taxon>
        <taxon>Thalassiosiraceae</taxon>
        <taxon>Thalassiosira</taxon>
    </lineage>
</organism>
<proteinExistence type="predicted"/>
<reference evidence="2 3" key="2">
    <citation type="journal article" date="2008" name="Nature">
        <title>The Phaeodactylum genome reveals the evolutionary history of diatom genomes.</title>
        <authorList>
            <person name="Bowler C."/>
            <person name="Allen A.E."/>
            <person name="Badger J.H."/>
            <person name="Grimwood J."/>
            <person name="Jabbari K."/>
            <person name="Kuo A."/>
            <person name="Maheswari U."/>
            <person name="Martens C."/>
            <person name="Maumus F."/>
            <person name="Otillar R.P."/>
            <person name="Rayko E."/>
            <person name="Salamov A."/>
            <person name="Vandepoele K."/>
            <person name="Beszteri B."/>
            <person name="Gruber A."/>
            <person name="Heijde M."/>
            <person name="Katinka M."/>
            <person name="Mock T."/>
            <person name="Valentin K."/>
            <person name="Verret F."/>
            <person name="Berges J.A."/>
            <person name="Brownlee C."/>
            <person name="Cadoret J.P."/>
            <person name="Chiovitti A."/>
            <person name="Choi C.J."/>
            <person name="Coesel S."/>
            <person name="De Martino A."/>
            <person name="Detter J.C."/>
            <person name="Durkin C."/>
            <person name="Falciatore A."/>
            <person name="Fournet J."/>
            <person name="Haruta M."/>
            <person name="Huysman M.J."/>
            <person name="Jenkins B.D."/>
            <person name="Jiroutova K."/>
            <person name="Jorgensen R.E."/>
            <person name="Joubert Y."/>
            <person name="Kaplan A."/>
            <person name="Kroger N."/>
            <person name="Kroth P.G."/>
            <person name="La Roche J."/>
            <person name="Lindquist E."/>
            <person name="Lommer M."/>
            <person name="Martin-Jezequel V."/>
            <person name="Lopez P.J."/>
            <person name="Lucas S."/>
            <person name="Mangogna M."/>
            <person name="McGinnis K."/>
            <person name="Medlin L.K."/>
            <person name="Montsant A."/>
            <person name="Oudot-Le Secq M.P."/>
            <person name="Napoli C."/>
            <person name="Obornik M."/>
            <person name="Parker M.S."/>
            <person name="Petit J.L."/>
            <person name="Porcel B.M."/>
            <person name="Poulsen N."/>
            <person name="Robison M."/>
            <person name="Rychlewski L."/>
            <person name="Rynearson T.A."/>
            <person name="Schmutz J."/>
            <person name="Shapiro H."/>
            <person name="Siaut M."/>
            <person name="Stanley M."/>
            <person name="Sussman M.R."/>
            <person name="Taylor A.R."/>
            <person name="Vardi A."/>
            <person name="von Dassow P."/>
            <person name="Vyverman W."/>
            <person name="Willis A."/>
            <person name="Wyrwicz L.S."/>
            <person name="Rokhsar D.S."/>
            <person name="Weissenbach J."/>
            <person name="Armbrust E.V."/>
            <person name="Green B.R."/>
            <person name="Van de Peer Y."/>
            <person name="Grigoriev I.V."/>
        </authorList>
    </citation>
    <scope>NUCLEOTIDE SEQUENCE [LARGE SCALE GENOMIC DNA]</scope>
    <source>
        <strain evidence="2 3">CCMP1335</strain>
    </source>
</reference>
<dbReference type="KEGG" id="tps:THAPSDRAFT_22244"/>
<dbReference type="GeneID" id="7447939"/>
<evidence type="ECO:0000313" key="3">
    <source>
        <dbReference type="Proteomes" id="UP000001449"/>
    </source>
</evidence>
<dbReference type="PaxDb" id="35128-Thaps22244"/>
<protein>
    <submittedName>
        <fullName evidence="2">Uncharacterized protein</fullName>
    </submittedName>
</protein>
<feature type="region of interest" description="Disordered" evidence="1">
    <location>
        <begin position="678"/>
        <end position="705"/>
    </location>
</feature>
<sequence>MAVQATLPSMLERLCILISPSNDVDATRNEITDQSGGIASQEDAKAGACYDSTSAGMAANALLTQFVSINQPSQQSTQENLAVLLANALAHILNTMNSTDTSTKAMQMQSAIALTQLAATEPPPPPVTSFDQEQYSPYGHPPPSTMNHLASAPTSWCFVIVTSSALAALVNKLPQPSATAFDNTVIWIFVGTGDSETAREALRGMQVLPRLITCISLGIQHATVCRDGNNNPHFRSLTSLVRYSVWGLTNFVREGGIPLREFFDFESEDNLNNNGQQHRRLTTFVFKQLLTSPEGLAPLPADDSKSSNAESTWYDVAAETCWLISFLPLRGSLEERHFCDVEVKSNGQSVIISSLSWRLSSGTYAATQYFQQTCHSKRYPKDLHLCVIPTLRALKSIAYDLDRRFANMILLSTTNDKQPTNDSPTPTREVETAFATLIALGTIGAGSEATSIAIDAAETAGACLDDAGLPLPNPATNACRILIPALRNALISQMSPFMLRNESAWALWKAVDLPELDVEGTTLEDIKAVQRDILIEMLGTSQEAVGGMVDFLSQDNDNHAVLHLIDTMLRSLDSGSSFDGKNISILFEEAGLVTELWKICDGNSDEATGEIAAGLLDDFYEGEEDKDVEYMATTATDSGEQFQFQAPPIAPGGFNFNTNMNAEDHVPYISMTMNAGDNVPNQQPPGRGRGKGQVIPAWTQKQHQR</sequence>
<gene>
    <name evidence="2" type="ORF">THAPSDRAFT_22244</name>
</gene>
<dbReference type="SUPFAM" id="SSF48371">
    <property type="entry name" value="ARM repeat"/>
    <property type="match status" value="1"/>
</dbReference>
<dbReference type="Gene3D" id="1.25.10.10">
    <property type="entry name" value="Leucine-rich Repeat Variant"/>
    <property type="match status" value="1"/>
</dbReference>
<accession>B8BZ91</accession>
<dbReference type="InterPro" id="IPR016024">
    <property type="entry name" value="ARM-type_fold"/>
</dbReference>